<accession>A0A6P1LMK2</accession>
<dbReference type="CDD" id="cd02796">
    <property type="entry name" value="tRNA_bind_bactPheRS"/>
    <property type="match status" value="1"/>
</dbReference>
<sequence>MINIFYNKKNLKDTMVISIKNLKPTEIETNDDYSILRNNNEIVGINLFNISKKNKINEGYLKFDDEIKNLILKTTKLDLSKYYEPQFVVGKVIECTPIQNTHLHLCKVDTKKEILQIVCGAKNVKQDLFVVVAKENTCMPSGMTIIKNKLQGHESCGMLCSEKELQNNPNIESKGILIIDESKNPWGSEYTNHFSNI</sequence>
<dbReference type="RefSeq" id="WP_004025256.1">
    <property type="nucleotide sequence ID" value="NZ_AGFP01000048.1"/>
</dbReference>
<dbReference type="AlphaFoldDB" id="A0A6P1LMK2"/>
<dbReference type="GeneID" id="96866493"/>
<dbReference type="PROSITE" id="PS50886">
    <property type="entry name" value="TRBD"/>
    <property type="match status" value="1"/>
</dbReference>
<dbReference type="EMBL" id="CP033512">
    <property type="protein sequence ID" value="QHG90173.1"/>
    <property type="molecule type" value="Genomic_DNA"/>
</dbReference>
<name>A0A6P1LMK2_MALIO</name>
<dbReference type="InterPro" id="IPR012340">
    <property type="entry name" value="NA-bd_OB-fold"/>
</dbReference>
<reference evidence="2" key="1">
    <citation type="submission" date="2018-11" db="EMBL/GenBank/DDBJ databases">
        <title>The first complete genome sequence of Mycoplasma iowae strain 695.</title>
        <authorList>
            <person name="Ghanem M."/>
            <person name="El-Gazzar M."/>
        </authorList>
    </citation>
    <scope>NUCLEOTIDE SEQUENCE [LARGE SCALE GENOMIC DNA]</scope>
    <source>
        <strain evidence="2">695</strain>
    </source>
</reference>
<dbReference type="NCBIfam" id="NF045760">
    <property type="entry name" value="YtpR"/>
    <property type="match status" value="1"/>
</dbReference>
<dbReference type="OrthoDB" id="9805455at2"/>
<dbReference type="InterPro" id="IPR002547">
    <property type="entry name" value="tRNA-bd_dom"/>
</dbReference>
<dbReference type="Gene3D" id="2.40.50.140">
    <property type="entry name" value="Nucleic acid-binding proteins"/>
    <property type="match status" value="1"/>
</dbReference>
<dbReference type="GO" id="GO:0000049">
    <property type="term" value="F:tRNA binding"/>
    <property type="evidence" value="ECO:0007669"/>
    <property type="project" value="UniProtKB-UniRule"/>
</dbReference>
<dbReference type="Pfam" id="PF01588">
    <property type="entry name" value="tRNA_bind"/>
    <property type="match status" value="1"/>
</dbReference>
<dbReference type="SUPFAM" id="SSF50249">
    <property type="entry name" value="Nucleic acid-binding proteins"/>
    <property type="match status" value="1"/>
</dbReference>
<evidence type="ECO:0000313" key="2">
    <source>
        <dbReference type="Proteomes" id="UP000464283"/>
    </source>
</evidence>
<dbReference type="InterPro" id="IPR033714">
    <property type="entry name" value="tRNA_bind_bactPheRS"/>
</dbReference>
<dbReference type="InterPro" id="IPR037154">
    <property type="entry name" value="YtpR-like_sf"/>
</dbReference>
<dbReference type="Gene3D" id="3.30.1940.10">
    <property type="entry name" value="YtpR-like"/>
    <property type="match status" value="1"/>
</dbReference>
<dbReference type="KEGG" id="miw:EER00_04795"/>
<proteinExistence type="predicted"/>
<gene>
    <name evidence="1" type="ORF">EER00_04795</name>
</gene>
<organism evidence="1 2">
    <name type="scientific">Malacoplasma iowae 695</name>
    <dbReference type="NCBI Taxonomy" id="1048830"/>
    <lineage>
        <taxon>Bacteria</taxon>
        <taxon>Bacillati</taxon>
        <taxon>Mycoplasmatota</taxon>
        <taxon>Mycoplasmoidales</taxon>
        <taxon>Mycoplasmoidaceae</taxon>
        <taxon>Malacoplasma</taxon>
    </lineage>
</organism>
<dbReference type="Proteomes" id="UP000464283">
    <property type="component" value="Chromosome"/>
</dbReference>
<evidence type="ECO:0000313" key="1">
    <source>
        <dbReference type="EMBL" id="QHG90173.1"/>
    </source>
</evidence>
<protein>
    <submittedName>
        <fullName evidence="1">Uncharacterized protein</fullName>
    </submittedName>
</protein>